<evidence type="ECO:0000256" key="3">
    <source>
        <dbReference type="ARBA" id="ARBA00022448"/>
    </source>
</evidence>
<evidence type="ECO:0000313" key="15">
    <source>
        <dbReference type="Proteomes" id="UP000462212"/>
    </source>
</evidence>
<dbReference type="PROSITE" id="PS50893">
    <property type="entry name" value="ABC_TRANSPORTER_2"/>
    <property type="match status" value="2"/>
</dbReference>
<dbReference type="GO" id="GO:0005743">
    <property type="term" value="C:mitochondrial inner membrane"/>
    <property type="evidence" value="ECO:0007669"/>
    <property type="project" value="TreeGrafter"/>
</dbReference>
<evidence type="ECO:0000256" key="4">
    <source>
        <dbReference type="ARBA" id="ARBA00022692"/>
    </source>
</evidence>
<dbReference type="PANTHER" id="PTHR43394">
    <property type="entry name" value="ATP-DEPENDENT PERMEASE MDL1, MITOCHONDRIAL"/>
    <property type="match status" value="1"/>
</dbReference>
<feature type="transmembrane region" description="Helical" evidence="11">
    <location>
        <begin position="924"/>
        <end position="942"/>
    </location>
</feature>
<feature type="transmembrane region" description="Helical" evidence="11">
    <location>
        <begin position="899"/>
        <end position="918"/>
    </location>
</feature>
<dbReference type="InterPro" id="IPR039421">
    <property type="entry name" value="Type_1_exporter"/>
</dbReference>
<feature type="region of interest" description="Disordered" evidence="10">
    <location>
        <begin position="1"/>
        <end position="66"/>
    </location>
</feature>
<keyword evidence="9 11" id="KW-0472">Membrane</keyword>
<evidence type="ECO:0000313" key="14">
    <source>
        <dbReference type="EMBL" id="TVY39947.1"/>
    </source>
</evidence>
<dbReference type="PROSITE" id="PS50929">
    <property type="entry name" value="ABC_TM1F"/>
    <property type="match status" value="2"/>
</dbReference>
<feature type="transmembrane region" description="Helical" evidence="11">
    <location>
        <begin position="322"/>
        <end position="343"/>
    </location>
</feature>
<feature type="domain" description="ABC transmembrane type-1" evidence="13">
    <location>
        <begin position="92"/>
        <end position="384"/>
    </location>
</feature>
<feature type="compositionally biased region" description="Polar residues" evidence="10">
    <location>
        <begin position="38"/>
        <end position="47"/>
    </location>
</feature>
<sequence length="1380" mass="152764">SLNVESIPYAARPMDQSGLSAGEMEKPTVDAGPVVLNYNETSKSPNTEVEDEEQSEGSPPDYSSKAKNKTSFKNYLRVFTYSTLGDRLLLGGATLGNIGTGITLPLMNVVFGSIVGNFGDYFIANTTVTKAEFTKSLNRQTLYIVYLFIARWALSYFSMFAFRMTGIRVSAKLRLEYLKALFSLPIAVIDTLPSGQASNTITTTANVLQVGISEKLGIFIQFSSMLVAAIIIAFKFNAILTVVTASNLLFIALVYGSIIPVILKMTKEVEHADEKAASIAGEVLGSIRMIVACGAEGRVAKKYSGWVEESRRRGLKISPLQGVQYAPLFFAVYATMALCFWFGFRQFLRGDVNGVGTIVIVLMSVMLIAFSVAQTAAPIMAIGKATSAAADFFAVIDAPKPSITGLKEPEISARDDIELESVNFAYPSRPHSKVLNDLSVRFESGKLTAIVGASGSGKSTIVGLLERWYELNDAKRFVLPESAMKDDKEKAKEKEKEKEKKKKGESTPENIVPLEPSVTLSGKILVGGKNLDDVDLKWWRSQIGLVQQEPFIFNDTIYRNVEYGLIGSQWENDSDDTKKTLVEQACKEAFADEFIIKLPLAYETRVGDAGIKLSGGQRQRLAIARSIVKRPKILILDEATSSIDVRGERLVQAALDRASEGRTTITIAHRLSTIKKADKILVMRKGQVIEQGTHESLLLNEDGSYWALVNAQKLSMGETFADETDLIESTKMEHELVREMSATSGMKDAEEKVIWKNKGFFASFGLLMAEQTTHWPWYLILSIGCMGAAAGNPIQAYLFAHIINVITYTGEALSKASSYWALRFFILALGTLVAYFTLGWSSNTISVHIACTYRQQYFESILDKQIPFFDAEENSSGTLTARVANDPTQLQQLLGINMAMVYIALMSMIGCVIIGFYFGWKLTLLAVCVAMPIMMTGAYFRLRYELEFEKMNQEVFAESSKFGAEAISAFRTVTSLTLEDMISQRYETLLQDHVRKAFKKARYTTLLFSFCDSISLLCMALTFWYGGKLLASYEYNAIQFFIVYIAVVNGSDGVGSLLSFGPNMAQASAAANRILSFRIRNTDNSKAALELPDTEGGVKIELRDLWFKYPTRDIPIFQGLNLTIQKGQFAALVGPSGCGKTSIVSLLERFYPVQKGKIICNEKNITELNMREYRKNISLVAQEPTLFQGTIKENILLGVDENTPTERLHQACRDAEIHDFISSLPEGYSTDVGTRGIALSGGQKQRIAIARALIRDPKILLLDEATSSLDSESEKLVQAAFERAGKGRTMVVVAHRLATVQNADVIFVLGEGKVLETGNHNDLLKKRGVYYQMVSLVLSSAYFWYQSLTMEFSVNLKRSTDRNGYFQEELAGTTTELRFL</sequence>
<feature type="transmembrane region" description="Helical" evidence="11">
    <location>
        <begin position="355"/>
        <end position="373"/>
    </location>
</feature>
<feature type="transmembrane region" description="Helical" evidence="11">
    <location>
        <begin position="143"/>
        <end position="162"/>
    </location>
</feature>
<dbReference type="SUPFAM" id="SSF90123">
    <property type="entry name" value="ABC transporter transmembrane region"/>
    <property type="match status" value="2"/>
</dbReference>
<feature type="domain" description="ABC transporter" evidence="12">
    <location>
        <begin position="1100"/>
        <end position="1336"/>
    </location>
</feature>
<dbReference type="InterPro" id="IPR036640">
    <property type="entry name" value="ABC1_TM_sf"/>
</dbReference>
<feature type="transmembrane region" description="Helical" evidence="11">
    <location>
        <begin position="1037"/>
        <end position="1058"/>
    </location>
</feature>
<gene>
    <name evidence="14" type="primary">BEA3_0</name>
    <name evidence="14" type="ORF">LSUB1_G004437</name>
</gene>
<dbReference type="OrthoDB" id="6500128at2759"/>
<reference evidence="14 15" key="1">
    <citation type="submission" date="2018-05" db="EMBL/GenBank/DDBJ databases">
        <title>Genome sequencing and assembly of the regulated plant pathogen Lachnellula willkommii and related sister species for the development of diagnostic species identification markers.</title>
        <authorList>
            <person name="Giroux E."/>
            <person name="Bilodeau G."/>
        </authorList>
    </citation>
    <scope>NUCLEOTIDE SEQUENCE [LARGE SCALE GENOMIC DNA]</scope>
    <source>
        <strain evidence="14 15">CBS 197.66</strain>
    </source>
</reference>
<organism evidence="14 15">
    <name type="scientific">Lachnellula subtilissima</name>
    <dbReference type="NCBI Taxonomy" id="602034"/>
    <lineage>
        <taxon>Eukaryota</taxon>
        <taxon>Fungi</taxon>
        <taxon>Dikarya</taxon>
        <taxon>Ascomycota</taxon>
        <taxon>Pezizomycotina</taxon>
        <taxon>Leotiomycetes</taxon>
        <taxon>Helotiales</taxon>
        <taxon>Lachnaceae</taxon>
        <taxon>Lachnellula</taxon>
    </lineage>
</organism>
<comment type="caution">
    <text evidence="14">The sequence shown here is derived from an EMBL/GenBank/DDBJ whole genome shotgun (WGS) entry which is preliminary data.</text>
</comment>
<feature type="transmembrane region" description="Helical" evidence="11">
    <location>
        <begin position="240"/>
        <end position="263"/>
    </location>
</feature>
<dbReference type="EMBL" id="QGMJ01000202">
    <property type="protein sequence ID" value="TVY39947.1"/>
    <property type="molecule type" value="Genomic_DNA"/>
</dbReference>
<dbReference type="SUPFAM" id="SSF52540">
    <property type="entry name" value="P-loop containing nucleoside triphosphate hydrolases"/>
    <property type="match status" value="3"/>
</dbReference>
<feature type="compositionally biased region" description="Basic and acidic residues" evidence="10">
    <location>
        <begin position="485"/>
        <end position="506"/>
    </location>
</feature>
<dbReference type="InterPro" id="IPR003593">
    <property type="entry name" value="AAA+_ATPase"/>
</dbReference>
<dbReference type="GO" id="GO:0015421">
    <property type="term" value="F:ABC-type oligopeptide transporter activity"/>
    <property type="evidence" value="ECO:0007669"/>
    <property type="project" value="TreeGrafter"/>
</dbReference>
<feature type="domain" description="ABC transmembrane type-1" evidence="13">
    <location>
        <begin position="779"/>
        <end position="1066"/>
    </location>
</feature>
<dbReference type="FunFam" id="1.20.1560.10:FF:000057">
    <property type="entry name" value="ABC multidrug transporter SitT"/>
    <property type="match status" value="1"/>
</dbReference>
<keyword evidence="15" id="KW-1185">Reference proteome</keyword>
<keyword evidence="6" id="KW-0547">Nucleotide-binding</keyword>
<keyword evidence="5" id="KW-0677">Repeat</keyword>
<comment type="similarity">
    <text evidence="2">Belongs to the ABC transporter superfamily. ABCB family. Multidrug resistance exporter (TC 3.A.1.201) subfamily.</text>
</comment>
<accession>A0A8H8RSG2</accession>
<name>A0A8H8RSG2_9HELO</name>
<evidence type="ECO:0000256" key="5">
    <source>
        <dbReference type="ARBA" id="ARBA00022737"/>
    </source>
</evidence>
<comment type="subcellular location">
    <subcellularLocation>
        <location evidence="1">Membrane</location>
        <topology evidence="1">Multi-pass membrane protein</topology>
    </subcellularLocation>
</comment>
<dbReference type="InterPro" id="IPR011527">
    <property type="entry name" value="ABC1_TM_dom"/>
</dbReference>
<keyword evidence="3" id="KW-0813">Transport</keyword>
<feature type="transmembrane region" description="Helical" evidence="11">
    <location>
        <begin position="216"/>
        <end position="234"/>
    </location>
</feature>
<evidence type="ECO:0000259" key="13">
    <source>
        <dbReference type="PROSITE" id="PS50929"/>
    </source>
</evidence>
<feature type="domain" description="ABC transporter" evidence="12">
    <location>
        <begin position="417"/>
        <end position="710"/>
    </location>
</feature>
<dbReference type="CDD" id="cd18577">
    <property type="entry name" value="ABC_6TM_Pgp_ABCB1_D1_like"/>
    <property type="match status" value="1"/>
</dbReference>
<dbReference type="FunFam" id="3.40.50.300:FF:000913">
    <property type="entry name" value="ABC multidrug transporter SitT"/>
    <property type="match status" value="1"/>
</dbReference>
<dbReference type="CDD" id="cd03249">
    <property type="entry name" value="ABC_MTABC3_MDL1_MDL2"/>
    <property type="match status" value="1"/>
</dbReference>
<feature type="region of interest" description="Disordered" evidence="10">
    <location>
        <begin position="485"/>
        <end position="512"/>
    </location>
</feature>
<dbReference type="GO" id="GO:0090374">
    <property type="term" value="P:oligopeptide export from mitochondrion"/>
    <property type="evidence" value="ECO:0007669"/>
    <property type="project" value="TreeGrafter"/>
</dbReference>
<evidence type="ECO:0000259" key="12">
    <source>
        <dbReference type="PROSITE" id="PS50893"/>
    </source>
</evidence>
<dbReference type="PROSITE" id="PS00211">
    <property type="entry name" value="ABC_TRANSPORTER_1"/>
    <property type="match status" value="2"/>
</dbReference>
<dbReference type="GO" id="GO:0016887">
    <property type="term" value="F:ATP hydrolysis activity"/>
    <property type="evidence" value="ECO:0007669"/>
    <property type="project" value="InterPro"/>
</dbReference>
<dbReference type="InterPro" id="IPR027417">
    <property type="entry name" value="P-loop_NTPase"/>
</dbReference>
<evidence type="ECO:0000256" key="6">
    <source>
        <dbReference type="ARBA" id="ARBA00022741"/>
    </source>
</evidence>
<feature type="transmembrane region" description="Helical" evidence="11">
    <location>
        <begin position="820"/>
        <end position="838"/>
    </location>
</feature>
<dbReference type="Gene3D" id="1.20.1560.10">
    <property type="entry name" value="ABC transporter type 1, transmembrane domain"/>
    <property type="match status" value="1"/>
</dbReference>
<evidence type="ECO:0000256" key="7">
    <source>
        <dbReference type="ARBA" id="ARBA00022840"/>
    </source>
</evidence>
<dbReference type="InterPro" id="IPR003439">
    <property type="entry name" value="ABC_transporter-like_ATP-bd"/>
</dbReference>
<dbReference type="GO" id="GO:0005524">
    <property type="term" value="F:ATP binding"/>
    <property type="evidence" value="ECO:0007669"/>
    <property type="project" value="UniProtKB-KW"/>
</dbReference>
<keyword evidence="8 11" id="KW-1133">Transmembrane helix</keyword>
<feature type="transmembrane region" description="Helical" evidence="11">
    <location>
        <begin position="1328"/>
        <end position="1345"/>
    </location>
</feature>
<feature type="transmembrane region" description="Helical" evidence="11">
    <location>
        <begin position="777"/>
        <end position="800"/>
    </location>
</feature>
<dbReference type="PANTHER" id="PTHR43394:SF11">
    <property type="entry name" value="ATP-BINDING CASSETTE TRANSPORTER"/>
    <property type="match status" value="1"/>
</dbReference>
<dbReference type="SMART" id="SM00382">
    <property type="entry name" value="AAA"/>
    <property type="match status" value="2"/>
</dbReference>
<dbReference type="InterPro" id="IPR017871">
    <property type="entry name" value="ABC_transporter-like_CS"/>
</dbReference>
<dbReference type="Pfam" id="PF00005">
    <property type="entry name" value="ABC_tran"/>
    <property type="match status" value="3"/>
</dbReference>
<dbReference type="CDD" id="cd18578">
    <property type="entry name" value="ABC_6TM_Pgp_ABCB1_D2_like"/>
    <property type="match status" value="1"/>
</dbReference>
<dbReference type="Proteomes" id="UP000462212">
    <property type="component" value="Unassembled WGS sequence"/>
</dbReference>
<proteinExistence type="inferred from homology"/>
<evidence type="ECO:0000256" key="2">
    <source>
        <dbReference type="ARBA" id="ARBA00007577"/>
    </source>
</evidence>
<keyword evidence="7" id="KW-0067">ATP-binding</keyword>
<evidence type="ECO:0000256" key="9">
    <source>
        <dbReference type="ARBA" id="ARBA00023136"/>
    </source>
</evidence>
<evidence type="ECO:0000256" key="8">
    <source>
        <dbReference type="ARBA" id="ARBA00022989"/>
    </source>
</evidence>
<dbReference type="Gene3D" id="3.40.50.300">
    <property type="entry name" value="P-loop containing nucleotide triphosphate hydrolases"/>
    <property type="match status" value="2"/>
</dbReference>
<protein>
    <submittedName>
        <fullName evidence="14">ABC transporter</fullName>
    </submittedName>
</protein>
<feature type="non-terminal residue" evidence="14">
    <location>
        <position position="1380"/>
    </location>
</feature>
<keyword evidence="4 11" id="KW-0812">Transmembrane</keyword>
<evidence type="ECO:0000256" key="11">
    <source>
        <dbReference type="SAM" id="Phobius"/>
    </source>
</evidence>
<evidence type="ECO:0000256" key="10">
    <source>
        <dbReference type="SAM" id="MobiDB-lite"/>
    </source>
</evidence>
<feature type="transmembrane region" description="Helical" evidence="11">
    <location>
        <begin position="1005"/>
        <end position="1025"/>
    </location>
</feature>
<evidence type="ECO:0000256" key="1">
    <source>
        <dbReference type="ARBA" id="ARBA00004141"/>
    </source>
</evidence>
<dbReference type="Pfam" id="PF00664">
    <property type="entry name" value="ABC_membrane"/>
    <property type="match status" value="2"/>
</dbReference>